<accession>A0A2U8DLV7</accession>
<dbReference type="RefSeq" id="WP_032076677.1">
    <property type="nucleotide sequence ID" value="NZ_CP020953.1"/>
</dbReference>
<dbReference type="KEGG" id="cdrk:B9W14_04040"/>
<keyword evidence="2" id="KW-1185">Reference proteome</keyword>
<proteinExistence type="predicted"/>
<evidence type="ECO:0000313" key="2">
    <source>
        <dbReference type="Proteomes" id="UP000244910"/>
    </source>
</evidence>
<reference evidence="2" key="1">
    <citation type="submission" date="2017-04" db="EMBL/GenBank/DDBJ databases">
        <authorList>
            <person name="Song Y."/>
            <person name="Cho B.-K."/>
        </authorList>
    </citation>
    <scope>NUCLEOTIDE SEQUENCE [LARGE SCALE GENOMIC DNA]</scope>
    <source>
        <strain evidence="2">SL1</strain>
    </source>
</reference>
<gene>
    <name evidence="1" type="ORF">B9W14_04040</name>
</gene>
<dbReference type="InterPro" id="IPR003737">
    <property type="entry name" value="GlcNAc_PI_deacetylase-related"/>
</dbReference>
<dbReference type="Proteomes" id="UP000244910">
    <property type="component" value="Chromosome"/>
</dbReference>
<dbReference type="Gene3D" id="3.40.50.10320">
    <property type="entry name" value="LmbE-like"/>
    <property type="match status" value="1"/>
</dbReference>
<organism evidence="1 2">
    <name type="scientific">Clostridium drakei</name>
    <dbReference type="NCBI Taxonomy" id="332101"/>
    <lineage>
        <taxon>Bacteria</taxon>
        <taxon>Bacillati</taxon>
        <taxon>Bacillota</taxon>
        <taxon>Clostridia</taxon>
        <taxon>Eubacteriales</taxon>
        <taxon>Clostridiaceae</taxon>
        <taxon>Clostridium</taxon>
    </lineage>
</organism>
<sequence length="227" mass="26081">MNKKILVVAAHPDDELLGVGATIVHHIKSNDKCFALILGEGITSRYGKRDLADVSNIEDLHKDTLKAAKVIGYEKVYFENFPDNRFDSIDLLDVVKIVEKYIEEVKPDIIYTHHSGDLNVDHRKTYEAVLTASRPIESYCVKEIYSFETVSSSEWNFEYINSFKPNYFVDVTFTLDKKLNSVSFYKSEMRNFPHPRSIENLEVTAKKWGSVIGTKYAEAFEVVRIIK</sequence>
<dbReference type="AlphaFoldDB" id="A0A2U8DLV7"/>
<dbReference type="OrthoDB" id="9815144at2"/>
<dbReference type="PANTHER" id="PTHR12993:SF11">
    <property type="entry name" value="N-ACETYLGLUCOSAMINYL-PHOSPHATIDYLINOSITOL DE-N-ACETYLASE"/>
    <property type="match status" value="1"/>
</dbReference>
<dbReference type="GO" id="GO:0016811">
    <property type="term" value="F:hydrolase activity, acting on carbon-nitrogen (but not peptide) bonds, in linear amides"/>
    <property type="evidence" value="ECO:0007669"/>
    <property type="project" value="TreeGrafter"/>
</dbReference>
<evidence type="ECO:0000313" key="1">
    <source>
        <dbReference type="EMBL" id="AWI03686.1"/>
    </source>
</evidence>
<name>A0A2U8DLV7_9CLOT</name>
<dbReference type="Pfam" id="PF02585">
    <property type="entry name" value="PIG-L"/>
    <property type="match status" value="1"/>
</dbReference>
<dbReference type="PANTHER" id="PTHR12993">
    <property type="entry name" value="N-ACETYLGLUCOSAMINYL-PHOSPHATIDYLINOSITOL DE-N-ACETYLASE-RELATED"/>
    <property type="match status" value="1"/>
</dbReference>
<dbReference type="SUPFAM" id="SSF102588">
    <property type="entry name" value="LmbE-like"/>
    <property type="match status" value="1"/>
</dbReference>
<protein>
    <submittedName>
        <fullName evidence="1">GlcNAc-PI de-N-acetylase</fullName>
    </submittedName>
</protein>
<dbReference type="EMBL" id="CP020953">
    <property type="protein sequence ID" value="AWI03686.1"/>
    <property type="molecule type" value="Genomic_DNA"/>
</dbReference>
<dbReference type="InterPro" id="IPR024078">
    <property type="entry name" value="LmbE-like_dom_sf"/>
</dbReference>